<dbReference type="KEGG" id="ngr:NAEGRDRAFT_51062"/>
<dbReference type="Gene3D" id="1.20.1050.10">
    <property type="match status" value="1"/>
</dbReference>
<dbReference type="InterPro" id="IPR004045">
    <property type="entry name" value="Glutathione_S-Trfase_N"/>
</dbReference>
<dbReference type="OMA" id="ATNGWRV"/>
<evidence type="ECO:0000259" key="3">
    <source>
        <dbReference type="PROSITE" id="PS50405"/>
    </source>
</evidence>
<evidence type="ECO:0000313" key="4">
    <source>
        <dbReference type="EMBL" id="EFC41456.1"/>
    </source>
</evidence>
<dbReference type="InterPro" id="IPR036249">
    <property type="entry name" value="Thioredoxin-like_sf"/>
</dbReference>
<dbReference type="GeneID" id="8850763"/>
<dbReference type="InParanoid" id="D2VNR2"/>
<dbReference type="InterPro" id="IPR040079">
    <property type="entry name" value="Glutathione_S-Trfase"/>
</dbReference>
<organism evidence="5">
    <name type="scientific">Naegleria gruberi</name>
    <name type="common">Amoeba</name>
    <dbReference type="NCBI Taxonomy" id="5762"/>
    <lineage>
        <taxon>Eukaryota</taxon>
        <taxon>Discoba</taxon>
        <taxon>Heterolobosea</taxon>
        <taxon>Tetramitia</taxon>
        <taxon>Eutetramitia</taxon>
        <taxon>Vahlkampfiidae</taxon>
        <taxon>Naegleria</taxon>
    </lineage>
</organism>
<comment type="similarity">
    <text evidence="1">Belongs to the GST superfamily.</text>
</comment>
<name>D2VNR2_NAEGR</name>
<dbReference type="EMBL" id="GG738885">
    <property type="protein sequence ID" value="EFC41456.1"/>
    <property type="molecule type" value="Genomic_DNA"/>
</dbReference>
<dbReference type="InterPro" id="IPR010987">
    <property type="entry name" value="Glutathione-S-Trfase_C-like"/>
</dbReference>
<sequence>MVVTVFRPMEKKYATNGWRVRLMLEEKGVKYETRLVILEHREHLNEEIRKLSYRGELPLFEDFAGSLREETAMLNYIEKNYPEPQLIPPSDDRANFGRIISQFHEANGQFAQVCKDMINTFIELEEKNITSHKKLPKDMKDYKTLVSYWKQKLESEMIIWENRLTNDSLFFSGTDRPCIVDVSLFPYYYQIVRYGLSESSLPKLKKWRERMEDRDSVKRTSPGTSWVVHPFLLKF</sequence>
<dbReference type="InterPro" id="IPR036282">
    <property type="entry name" value="Glutathione-S-Trfase_C_sf"/>
</dbReference>
<dbReference type="RefSeq" id="XP_002674200.1">
    <property type="nucleotide sequence ID" value="XM_002674154.1"/>
</dbReference>
<accession>D2VNR2</accession>
<feature type="domain" description="GST N-terminal" evidence="2">
    <location>
        <begin position="4"/>
        <end position="85"/>
    </location>
</feature>
<dbReference type="Pfam" id="PF13417">
    <property type="entry name" value="GST_N_3"/>
    <property type="match status" value="1"/>
</dbReference>
<dbReference type="SUPFAM" id="SSF52833">
    <property type="entry name" value="Thioredoxin-like"/>
    <property type="match status" value="1"/>
</dbReference>
<dbReference type="VEuPathDB" id="AmoebaDB:NAEGRDRAFT_51062"/>
<keyword evidence="5" id="KW-1185">Reference proteome</keyword>
<proteinExistence type="inferred from homology"/>
<dbReference type="PANTHER" id="PTHR44051">
    <property type="entry name" value="GLUTATHIONE S-TRANSFERASE-RELATED"/>
    <property type="match status" value="1"/>
</dbReference>
<dbReference type="SUPFAM" id="SSF47616">
    <property type="entry name" value="GST C-terminal domain-like"/>
    <property type="match status" value="1"/>
</dbReference>
<dbReference type="OrthoDB" id="2309723at2759"/>
<reference evidence="4 5" key="1">
    <citation type="journal article" date="2010" name="Cell">
        <title>The genome of Naegleria gruberi illuminates early eukaryotic versatility.</title>
        <authorList>
            <person name="Fritz-Laylin L.K."/>
            <person name="Prochnik S.E."/>
            <person name="Ginger M.L."/>
            <person name="Dacks J.B."/>
            <person name="Carpenter M.L."/>
            <person name="Field M.C."/>
            <person name="Kuo A."/>
            <person name="Paredez A."/>
            <person name="Chapman J."/>
            <person name="Pham J."/>
            <person name="Shu S."/>
            <person name="Neupane R."/>
            <person name="Cipriano M."/>
            <person name="Mancuso J."/>
            <person name="Tu H."/>
            <person name="Salamov A."/>
            <person name="Lindquist E."/>
            <person name="Shapiro H."/>
            <person name="Lucas S."/>
            <person name="Grigoriev I.V."/>
            <person name="Cande W.Z."/>
            <person name="Fulton C."/>
            <person name="Rokhsar D.S."/>
            <person name="Dawson S.C."/>
        </authorList>
    </citation>
    <scope>NUCLEOTIDE SEQUENCE [LARGE SCALE GENOMIC DNA]</scope>
    <source>
        <strain evidence="4 5">NEG-M</strain>
    </source>
</reference>
<feature type="domain" description="GST C-terminal" evidence="3">
    <location>
        <begin position="92"/>
        <end position="231"/>
    </location>
</feature>
<dbReference type="AlphaFoldDB" id="D2VNR2"/>
<dbReference type="PANTHER" id="PTHR44051:SF8">
    <property type="entry name" value="GLUTATHIONE S-TRANSFERASE GSTA"/>
    <property type="match status" value="1"/>
</dbReference>
<dbReference type="Proteomes" id="UP000006671">
    <property type="component" value="Unassembled WGS sequence"/>
</dbReference>
<dbReference type="PROSITE" id="PS50405">
    <property type="entry name" value="GST_CTER"/>
    <property type="match status" value="1"/>
</dbReference>
<evidence type="ECO:0000313" key="5">
    <source>
        <dbReference type="Proteomes" id="UP000006671"/>
    </source>
</evidence>
<dbReference type="SFLD" id="SFLDS00019">
    <property type="entry name" value="Glutathione_Transferase_(cytos"/>
    <property type="match status" value="1"/>
</dbReference>
<protein>
    <submittedName>
        <fullName evidence="4">Predicted protein</fullName>
    </submittedName>
</protein>
<evidence type="ECO:0000256" key="1">
    <source>
        <dbReference type="ARBA" id="ARBA00007409"/>
    </source>
</evidence>
<dbReference type="PROSITE" id="PS50404">
    <property type="entry name" value="GST_NTER"/>
    <property type="match status" value="1"/>
</dbReference>
<dbReference type="Gene3D" id="3.40.30.10">
    <property type="entry name" value="Glutaredoxin"/>
    <property type="match status" value="1"/>
</dbReference>
<gene>
    <name evidence="4" type="ORF">NAEGRDRAFT_51062</name>
</gene>
<evidence type="ECO:0000259" key="2">
    <source>
        <dbReference type="PROSITE" id="PS50404"/>
    </source>
</evidence>